<dbReference type="Pfam" id="PF00436">
    <property type="entry name" value="SSB"/>
    <property type="match status" value="1"/>
</dbReference>
<evidence type="ECO:0000256" key="1">
    <source>
        <dbReference type="ARBA" id="ARBA00023125"/>
    </source>
</evidence>
<dbReference type="HAMAP" id="MF_00984">
    <property type="entry name" value="SSB"/>
    <property type="match status" value="1"/>
</dbReference>
<dbReference type="InterPro" id="IPR011344">
    <property type="entry name" value="ssDNA-bd"/>
</dbReference>
<evidence type="ECO:0000313" key="6">
    <source>
        <dbReference type="Proteomes" id="UP000000771"/>
    </source>
</evidence>
<evidence type="ECO:0000256" key="4">
    <source>
        <dbReference type="SAM" id="MobiDB-lite"/>
    </source>
</evidence>
<dbReference type="KEGG" id="afo:Afer_0044"/>
<dbReference type="PANTHER" id="PTHR10302:SF27">
    <property type="entry name" value="SINGLE-STRANDED DNA-BINDING PROTEIN"/>
    <property type="match status" value="1"/>
</dbReference>
<evidence type="ECO:0000256" key="2">
    <source>
        <dbReference type="HAMAP-Rule" id="MF_00984"/>
    </source>
</evidence>
<dbReference type="GO" id="GO:0009295">
    <property type="term" value="C:nucleoid"/>
    <property type="evidence" value="ECO:0007669"/>
    <property type="project" value="TreeGrafter"/>
</dbReference>
<accession>C7M1H0</accession>
<comment type="caution">
    <text evidence="2">Lacks conserved residue(s) required for the propagation of feature annotation.</text>
</comment>
<dbReference type="eggNOG" id="COG0629">
    <property type="taxonomic scope" value="Bacteria"/>
</dbReference>
<gene>
    <name evidence="5" type="ordered locus">Afer_0044</name>
</gene>
<sequence>MSAGNSVTLVGNLTKEPELRFTAQGRAQALFSIAVNRRRLNQQTQEWEESTSFFEVICWGDLADNVSTSLEKGSRAIIVGRLEQRSWETPEGERRSKVQVVAEEVGPSLRWATAEVHRTERRTGSGRPVTNEPSPVADGGVGYEEEPF</sequence>
<dbReference type="GO" id="GO:0006260">
    <property type="term" value="P:DNA replication"/>
    <property type="evidence" value="ECO:0007669"/>
    <property type="project" value="InterPro"/>
</dbReference>
<dbReference type="HOGENOM" id="CLU_078758_1_0_11"/>
<dbReference type="GO" id="GO:0003697">
    <property type="term" value="F:single-stranded DNA binding"/>
    <property type="evidence" value="ECO:0007669"/>
    <property type="project" value="UniProtKB-UniRule"/>
</dbReference>
<dbReference type="AlphaFoldDB" id="C7M1H0"/>
<keyword evidence="6" id="KW-1185">Reference proteome</keyword>
<evidence type="ECO:0000313" key="5">
    <source>
        <dbReference type="EMBL" id="ACU53019.1"/>
    </source>
</evidence>
<protein>
    <recommendedName>
        <fullName evidence="2 3">Single-stranded DNA-binding protein</fullName>
        <shortName evidence="2">SSB</shortName>
    </recommendedName>
</protein>
<dbReference type="Gene3D" id="2.40.50.140">
    <property type="entry name" value="Nucleic acid-binding proteins"/>
    <property type="match status" value="1"/>
</dbReference>
<comment type="subunit">
    <text evidence="2">Homotetramer.</text>
</comment>
<dbReference type="CDD" id="cd04496">
    <property type="entry name" value="SSB_OBF"/>
    <property type="match status" value="1"/>
</dbReference>
<dbReference type="SUPFAM" id="SSF50249">
    <property type="entry name" value="Nucleic acid-binding proteins"/>
    <property type="match status" value="1"/>
</dbReference>
<dbReference type="PROSITE" id="PS50935">
    <property type="entry name" value="SSB"/>
    <property type="match status" value="1"/>
</dbReference>
<dbReference type="PANTHER" id="PTHR10302">
    <property type="entry name" value="SINGLE-STRANDED DNA-BINDING PROTEIN"/>
    <property type="match status" value="1"/>
</dbReference>
<dbReference type="OrthoDB" id="9809878at2"/>
<evidence type="ECO:0000256" key="3">
    <source>
        <dbReference type="RuleBase" id="RU000524"/>
    </source>
</evidence>
<feature type="region of interest" description="Disordered" evidence="4">
    <location>
        <begin position="115"/>
        <end position="148"/>
    </location>
</feature>
<name>C7M1H0_ACIFD</name>
<organism evidence="5 6">
    <name type="scientific">Acidimicrobium ferrooxidans (strain DSM 10331 / JCM 15462 / NBRC 103882 / ICP)</name>
    <dbReference type="NCBI Taxonomy" id="525909"/>
    <lineage>
        <taxon>Bacteria</taxon>
        <taxon>Bacillati</taxon>
        <taxon>Actinomycetota</taxon>
        <taxon>Acidimicrobiia</taxon>
        <taxon>Acidimicrobiales</taxon>
        <taxon>Acidimicrobiaceae</taxon>
        <taxon>Acidimicrobium</taxon>
    </lineage>
</organism>
<dbReference type="Proteomes" id="UP000000771">
    <property type="component" value="Chromosome"/>
</dbReference>
<dbReference type="InterPro" id="IPR000424">
    <property type="entry name" value="Primosome_PriB/ssb"/>
</dbReference>
<dbReference type="InterPro" id="IPR012340">
    <property type="entry name" value="NA-bd_OB-fold"/>
</dbReference>
<reference evidence="5 6" key="1">
    <citation type="journal article" date="2009" name="Stand. Genomic Sci.">
        <title>Complete genome sequence of Acidimicrobium ferrooxidans type strain (ICP).</title>
        <authorList>
            <person name="Clum A."/>
            <person name="Nolan M."/>
            <person name="Lang E."/>
            <person name="Glavina Del Rio T."/>
            <person name="Tice H."/>
            <person name="Copeland A."/>
            <person name="Cheng J.F."/>
            <person name="Lucas S."/>
            <person name="Chen F."/>
            <person name="Bruce D."/>
            <person name="Goodwin L."/>
            <person name="Pitluck S."/>
            <person name="Ivanova N."/>
            <person name="Mavrommatis K."/>
            <person name="Mikhailova N."/>
            <person name="Pati A."/>
            <person name="Chen A."/>
            <person name="Palaniappan K."/>
            <person name="Goker M."/>
            <person name="Spring S."/>
            <person name="Land M."/>
            <person name="Hauser L."/>
            <person name="Chang Y.J."/>
            <person name="Jeffries C.C."/>
            <person name="Chain P."/>
            <person name="Bristow J."/>
            <person name="Eisen J.A."/>
            <person name="Markowitz V."/>
            <person name="Hugenholtz P."/>
            <person name="Kyrpides N.C."/>
            <person name="Klenk H.P."/>
            <person name="Lapidus A."/>
        </authorList>
    </citation>
    <scope>NUCLEOTIDE SEQUENCE [LARGE SCALE GENOMIC DNA]</scope>
    <source>
        <strain evidence="6">DSM 10331 / JCM 15462 / NBRC 103882 / ICP</strain>
    </source>
</reference>
<keyword evidence="1 2" id="KW-0238">DNA-binding</keyword>
<dbReference type="STRING" id="525909.Afer_0044"/>
<dbReference type="NCBIfam" id="TIGR00621">
    <property type="entry name" value="ssb"/>
    <property type="match status" value="1"/>
</dbReference>
<dbReference type="EMBL" id="CP001631">
    <property type="protein sequence ID" value="ACU53019.1"/>
    <property type="molecule type" value="Genomic_DNA"/>
</dbReference>
<dbReference type="RefSeq" id="WP_012784138.1">
    <property type="nucleotide sequence ID" value="NC_013124.1"/>
</dbReference>
<proteinExistence type="inferred from homology"/>